<sequence length="146" mass="17501">MIAVILFNLVAFKTNKTLTAKQIAHIFVFTISLQLSFDLYVDMKYLGYWYFSKEIDWAALPAHSILLPPVNMMFLNWYPFDRTRWVRTLFVFFWTIALLLYEVIALLPAPWGYFHYGWWSLGHSAFLDPILLFILLLYYKHFIKED</sequence>
<protein>
    <submittedName>
        <fullName evidence="2">Uncharacterized protein</fullName>
    </submittedName>
</protein>
<dbReference type="EMBL" id="JBBYAF010000007">
    <property type="protein sequence ID" value="MEL3971741.1"/>
    <property type="molecule type" value="Genomic_DNA"/>
</dbReference>
<keyword evidence="1" id="KW-0472">Membrane</keyword>
<keyword evidence="3" id="KW-1185">Reference proteome</keyword>
<reference evidence="2 3" key="1">
    <citation type="submission" date="2024-04" db="EMBL/GenBank/DDBJ databases">
        <title>Bacillus oryzaecorticis sp. nov., a moderately halophilic bacterium isolated from rice husks.</title>
        <authorList>
            <person name="Zhu H.-S."/>
        </authorList>
    </citation>
    <scope>NUCLEOTIDE SEQUENCE [LARGE SCALE GENOMIC DNA]</scope>
    <source>
        <strain evidence="2 3">ZC255</strain>
    </source>
</reference>
<feature type="transmembrane region" description="Helical" evidence="1">
    <location>
        <begin position="117"/>
        <end position="139"/>
    </location>
</feature>
<name>A0ABU9K6N5_9BACI</name>
<dbReference type="Proteomes" id="UP001389717">
    <property type="component" value="Unassembled WGS sequence"/>
</dbReference>
<organism evidence="2 3">
    <name type="scientific">Rossellomorea oryzaecorticis</name>
    <dbReference type="NCBI Taxonomy" id="1396505"/>
    <lineage>
        <taxon>Bacteria</taxon>
        <taxon>Bacillati</taxon>
        <taxon>Bacillota</taxon>
        <taxon>Bacilli</taxon>
        <taxon>Bacillales</taxon>
        <taxon>Bacillaceae</taxon>
        <taxon>Rossellomorea</taxon>
    </lineage>
</organism>
<keyword evidence="1" id="KW-1133">Transmembrane helix</keyword>
<evidence type="ECO:0000256" key="1">
    <source>
        <dbReference type="SAM" id="Phobius"/>
    </source>
</evidence>
<comment type="caution">
    <text evidence="2">The sequence shown here is derived from an EMBL/GenBank/DDBJ whole genome shotgun (WGS) entry which is preliminary data.</text>
</comment>
<gene>
    <name evidence="2" type="ORF">AAEO50_05545</name>
</gene>
<evidence type="ECO:0000313" key="2">
    <source>
        <dbReference type="EMBL" id="MEL3971741.1"/>
    </source>
</evidence>
<feature type="transmembrane region" description="Helical" evidence="1">
    <location>
        <begin position="90"/>
        <end position="111"/>
    </location>
</feature>
<accession>A0ABU9K6N5</accession>
<feature type="transmembrane region" description="Helical" evidence="1">
    <location>
        <begin position="23"/>
        <end position="40"/>
    </location>
</feature>
<feature type="transmembrane region" description="Helical" evidence="1">
    <location>
        <begin position="60"/>
        <end position="78"/>
    </location>
</feature>
<evidence type="ECO:0000313" key="3">
    <source>
        <dbReference type="Proteomes" id="UP001389717"/>
    </source>
</evidence>
<keyword evidence="1" id="KW-0812">Transmembrane</keyword>
<proteinExistence type="predicted"/>